<evidence type="ECO:0000256" key="13">
    <source>
        <dbReference type="SAM" id="Phobius"/>
    </source>
</evidence>
<dbReference type="InterPro" id="IPR016174">
    <property type="entry name" value="Di-haem_cyt_TM"/>
</dbReference>
<comment type="cofactor">
    <cofactor evidence="1">
        <name>heme b</name>
        <dbReference type="ChEBI" id="CHEBI:60344"/>
    </cofactor>
</comment>
<dbReference type="SUPFAM" id="SSF81342">
    <property type="entry name" value="Transmembrane di-heme cytochromes"/>
    <property type="match status" value="1"/>
</dbReference>
<feature type="transmembrane region" description="Helical" evidence="13">
    <location>
        <begin position="81"/>
        <end position="98"/>
    </location>
</feature>
<feature type="transmembrane region" description="Helical" evidence="13">
    <location>
        <begin position="40"/>
        <end position="60"/>
    </location>
</feature>
<reference evidence="15 16" key="1">
    <citation type="submission" date="2021-03" db="EMBL/GenBank/DDBJ databases">
        <title>Tianweitania aestuarii sp. nov., isolated from a tidal flat.</title>
        <authorList>
            <person name="Park S."/>
            <person name="Yoon J.-H."/>
        </authorList>
    </citation>
    <scope>NUCLEOTIDE SEQUENCE [LARGE SCALE GENOMIC DNA]</scope>
    <source>
        <strain evidence="15 16">BSSL-BM11</strain>
    </source>
</reference>
<evidence type="ECO:0000256" key="8">
    <source>
        <dbReference type="ARBA" id="ARBA00022982"/>
    </source>
</evidence>
<feature type="transmembrane region" description="Helical" evidence="13">
    <location>
        <begin position="110"/>
        <end position="133"/>
    </location>
</feature>
<comment type="subcellular location">
    <subcellularLocation>
        <location evidence="2">Cell membrane</location>
        <topology evidence="2">Multi-pass membrane protein</topology>
    </subcellularLocation>
</comment>
<evidence type="ECO:0000256" key="11">
    <source>
        <dbReference type="ARBA" id="ARBA00023136"/>
    </source>
</evidence>
<evidence type="ECO:0000256" key="1">
    <source>
        <dbReference type="ARBA" id="ARBA00001970"/>
    </source>
</evidence>
<evidence type="ECO:0000256" key="10">
    <source>
        <dbReference type="ARBA" id="ARBA00023004"/>
    </source>
</evidence>
<dbReference type="Pfam" id="PF01292">
    <property type="entry name" value="Ni_hydr_CYTB"/>
    <property type="match status" value="1"/>
</dbReference>
<evidence type="ECO:0000256" key="3">
    <source>
        <dbReference type="ARBA" id="ARBA00022448"/>
    </source>
</evidence>
<evidence type="ECO:0000256" key="7">
    <source>
        <dbReference type="ARBA" id="ARBA00022723"/>
    </source>
</evidence>
<dbReference type="PANTHER" id="PTHR30529:SF1">
    <property type="entry name" value="CYTOCHROME B561 HOMOLOG 2"/>
    <property type="match status" value="1"/>
</dbReference>
<evidence type="ECO:0000313" key="15">
    <source>
        <dbReference type="EMBL" id="MBS9719578.1"/>
    </source>
</evidence>
<evidence type="ECO:0000256" key="5">
    <source>
        <dbReference type="ARBA" id="ARBA00022617"/>
    </source>
</evidence>
<evidence type="ECO:0000259" key="14">
    <source>
        <dbReference type="Pfam" id="PF01292"/>
    </source>
</evidence>
<dbReference type="PANTHER" id="PTHR30529">
    <property type="entry name" value="CYTOCHROME B561"/>
    <property type="match status" value="1"/>
</dbReference>
<dbReference type="Proteomes" id="UP001297272">
    <property type="component" value="Unassembled WGS sequence"/>
</dbReference>
<protein>
    <submittedName>
        <fullName evidence="15">Cytochrome b/b6 domain-containing protein</fullName>
    </submittedName>
</protein>
<evidence type="ECO:0000313" key="16">
    <source>
        <dbReference type="Proteomes" id="UP001297272"/>
    </source>
</evidence>
<evidence type="ECO:0000256" key="12">
    <source>
        <dbReference type="ARBA" id="ARBA00037975"/>
    </source>
</evidence>
<proteinExistence type="inferred from homology"/>
<keyword evidence="4" id="KW-1003">Cell membrane</keyword>
<evidence type="ECO:0000256" key="9">
    <source>
        <dbReference type="ARBA" id="ARBA00022989"/>
    </source>
</evidence>
<organism evidence="15 16">
    <name type="scientific">Tianweitania aestuarii</name>
    <dbReference type="NCBI Taxonomy" id="2814886"/>
    <lineage>
        <taxon>Bacteria</taxon>
        <taxon>Pseudomonadati</taxon>
        <taxon>Pseudomonadota</taxon>
        <taxon>Alphaproteobacteria</taxon>
        <taxon>Hyphomicrobiales</taxon>
        <taxon>Phyllobacteriaceae</taxon>
        <taxon>Tianweitania</taxon>
    </lineage>
</organism>
<dbReference type="EMBL" id="JAFMNX010000001">
    <property type="protein sequence ID" value="MBS9719578.1"/>
    <property type="molecule type" value="Genomic_DNA"/>
</dbReference>
<dbReference type="InterPro" id="IPR052168">
    <property type="entry name" value="Cytochrome_b561_oxidase"/>
</dbReference>
<sequence length="147" mass="15672">MIAGLILFNYFYSEGMGAALHAAVQGRVGAALPINPTVHVAVGVSVLVLTLLRLALRISVGVPAVDGTGWSRVIAKVGHKVLYLLMIAVPAIGAVTWFERFSELGDVHAILANALMLVALGHALTALFHQFILKDGLLMRMIRVGHQ</sequence>
<gene>
    <name evidence="15" type="ORF">JYU29_02625</name>
</gene>
<keyword evidence="8" id="KW-0249">Electron transport</keyword>
<evidence type="ECO:0000256" key="6">
    <source>
        <dbReference type="ARBA" id="ARBA00022692"/>
    </source>
</evidence>
<comment type="similarity">
    <text evidence="12">Belongs to the cytochrome b561 family.</text>
</comment>
<evidence type="ECO:0000256" key="2">
    <source>
        <dbReference type="ARBA" id="ARBA00004651"/>
    </source>
</evidence>
<feature type="domain" description="Cytochrome b561 bacterial/Ni-hydrogenase" evidence="14">
    <location>
        <begin position="2"/>
        <end position="142"/>
    </location>
</feature>
<keyword evidence="7" id="KW-0479">Metal-binding</keyword>
<keyword evidence="11 13" id="KW-0472">Membrane</keyword>
<evidence type="ECO:0000256" key="4">
    <source>
        <dbReference type="ARBA" id="ARBA00022475"/>
    </source>
</evidence>
<name>A0ABS5RR94_9HYPH</name>
<comment type="caution">
    <text evidence="15">The sequence shown here is derived from an EMBL/GenBank/DDBJ whole genome shotgun (WGS) entry which is preliminary data.</text>
</comment>
<keyword evidence="10" id="KW-0408">Iron</keyword>
<keyword evidence="5" id="KW-0349">Heme</keyword>
<dbReference type="InterPro" id="IPR011577">
    <property type="entry name" value="Cyt_b561_bac/Ni-Hgenase"/>
</dbReference>
<keyword evidence="9 13" id="KW-1133">Transmembrane helix</keyword>
<keyword evidence="16" id="KW-1185">Reference proteome</keyword>
<accession>A0ABS5RR94</accession>
<keyword evidence="3" id="KW-0813">Transport</keyword>
<keyword evidence="6 13" id="KW-0812">Transmembrane</keyword>